<feature type="compositionally biased region" description="Acidic residues" evidence="1">
    <location>
        <begin position="33"/>
        <end position="43"/>
    </location>
</feature>
<gene>
    <name evidence="2" type="ORF">g.45864</name>
</gene>
<dbReference type="AlphaFoldDB" id="A0A1B6DTK5"/>
<name>A0A1B6DTK5_9HEMI</name>
<sequence length="231" mass="25690">KVVDHTKNVITEAWTNEGLMENAVDQMIINLNGEDDSSSEGEDWNSGNEVDGNSEEEDCYRLLYKEEPRTPETNTSTADTSPPTPVAEPTHDSYLTLRPPEFLTISCTPGVYQPPSNTLTSLQGSPLVVTRPPEDKPSDDSKPPPPKKPKFSKSKQNELLNLAYSYLTQKYSESGSPRGEDEFLLIAKVWANKLRDLDPLQRKFAEKYINSILSEADLGQLNGSTVKINSE</sequence>
<feature type="region of interest" description="Disordered" evidence="1">
    <location>
        <begin position="114"/>
        <end position="155"/>
    </location>
</feature>
<proteinExistence type="predicted"/>
<evidence type="ECO:0008006" key="3">
    <source>
        <dbReference type="Google" id="ProtNLM"/>
    </source>
</evidence>
<accession>A0A1B6DTK5</accession>
<feature type="compositionally biased region" description="Basic and acidic residues" evidence="1">
    <location>
        <begin position="132"/>
        <end position="142"/>
    </location>
</feature>
<feature type="compositionally biased region" description="Polar residues" evidence="1">
    <location>
        <begin position="114"/>
        <end position="124"/>
    </location>
</feature>
<feature type="compositionally biased region" description="Polar residues" evidence="1">
    <location>
        <begin position="71"/>
        <end position="81"/>
    </location>
</feature>
<feature type="compositionally biased region" description="Basic and acidic residues" evidence="1">
    <location>
        <begin position="59"/>
        <end position="70"/>
    </location>
</feature>
<feature type="non-terminal residue" evidence="2">
    <location>
        <position position="1"/>
    </location>
</feature>
<feature type="region of interest" description="Disordered" evidence="1">
    <location>
        <begin position="32"/>
        <end position="95"/>
    </location>
</feature>
<evidence type="ECO:0000256" key="1">
    <source>
        <dbReference type="SAM" id="MobiDB-lite"/>
    </source>
</evidence>
<evidence type="ECO:0000313" key="2">
    <source>
        <dbReference type="EMBL" id="JAS29006.1"/>
    </source>
</evidence>
<organism evidence="2">
    <name type="scientific">Clastoptera arizonana</name>
    <name type="common">Arizona spittle bug</name>
    <dbReference type="NCBI Taxonomy" id="38151"/>
    <lineage>
        <taxon>Eukaryota</taxon>
        <taxon>Metazoa</taxon>
        <taxon>Ecdysozoa</taxon>
        <taxon>Arthropoda</taxon>
        <taxon>Hexapoda</taxon>
        <taxon>Insecta</taxon>
        <taxon>Pterygota</taxon>
        <taxon>Neoptera</taxon>
        <taxon>Paraneoptera</taxon>
        <taxon>Hemiptera</taxon>
        <taxon>Auchenorrhyncha</taxon>
        <taxon>Cercopoidea</taxon>
        <taxon>Clastopteridae</taxon>
        <taxon>Clastoptera</taxon>
    </lineage>
</organism>
<reference evidence="2" key="1">
    <citation type="submission" date="2015-12" db="EMBL/GenBank/DDBJ databases">
        <title>De novo transcriptome assembly of four potential Pierce s Disease insect vectors from Arizona vineyards.</title>
        <authorList>
            <person name="Tassone E.E."/>
        </authorList>
    </citation>
    <scope>NUCLEOTIDE SEQUENCE</scope>
</reference>
<protein>
    <recommendedName>
        <fullName evidence="3">BESS domain-containing protein</fullName>
    </recommendedName>
</protein>
<dbReference type="EMBL" id="GEDC01008292">
    <property type="protein sequence ID" value="JAS29006.1"/>
    <property type="molecule type" value="Transcribed_RNA"/>
</dbReference>